<dbReference type="SUPFAM" id="SSF56059">
    <property type="entry name" value="Glutathione synthetase ATP-binding domain-like"/>
    <property type="match status" value="1"/>
</dbReference>
<feature type="domain" description="Pyruvate phosphate dikinase AMP/ATP-binding" evidence="1">
    <location>
        <begin position="428"/>
        <end position="805"/>
    </location>
</feature>
<gene>
    <name evidence="2" type="ORF">IAB12_04070</name>
</gene>
<reference evidence="2" key="1">
    <citation type="journal article" date="2021" name="PeerJ">
        <title>Extensive microbial diversity within the chicken gut microbiome revealed by metagenomics and culture.</title>
        <authorList>
            <person name="Gilroy R."/>
            <person name="Ravi A."/>
            <person name="Getino M."/>
            <person name="Pursley I."/>
            <person name="Horton D.L."/>
            <person name="Alikhan N.F."/>
            <person name="Baker D."/>
            <person name="Gharbi K."/>
            <person name="Hall N."/>
            <person name="Watson M."/>
            <person name="Adriaenssens E.M."/>
            <person name="Foster-Nyarko E."/>
            <person name="Jarju S."/>
            <person name="Secka A."/>
            <person name="Antonio M."/>
            <person name="Oren A."/>
            <person name="Chaudhuri R.R."/>
            <person name="La Ragione R."/>
            <person name="Hildebrand F."/>
            <person name="Pallen M.J."/>
        </authorList>
    </citation>
    <scope>NUCLEOTIDE SEQUENCE</scope>
    <source>
        <strain evidence="2">Gambia11-129</strain>
    </source>
</reference>
<reference evidence="2" key="2">
    <citation type="submission" date="2021-04" db="EMBL/GenBank/DDBJ databases">
        <authorList>
            <person name="Gilroy R."/>
        </authorList>
    </citation>
    <scope>NUCLEOTIDE SEQUENCE</scope>
    <source>
        <strain evidence="2">Gambia11-129</strain>
    </source>
</reference>
<evidence type="ECO:0000313" key="3">
    <source>
        <dbReference type="Proteomes" id="UP000823936"/>
    </source>
</evidence>
<dbReference type="Gene3D" id="3.40.50.2300">
    <property type="match status" value="1"/>
</dbReference>
<evidence type="ECO:0000259" key="1">
    <source>
        <dbReference type="Pfam" id="PF01326"/>
    </source>
</evidence>
<dbReference type="InterPro" id="IPR002192">
    <property type="entry name" value="PPDK_AMP/ATP-bd"/>
</dbReference>
<evidence type="ECO:0000313" key="2">
    <source>
        <dbReference type="EMBL" id="HIV98938.1"/>
    </source>
</evidence>
<name>A0A9D1TN52_9SPIO</name>
<organism evidence="2 3">
    <name type="scientific">Candidatus Ornithospirochaeta avicola</name>
    <dbReference type="NCBI Taxonomy" id="2840896"/>
    <lineage>
        <taxon>Bacteria</taxon>
        <taxon>Pseudomonadati</taxon>
        <taxon>Spirochaetota</taxon>
        <taxon>Spirochaetia</taxon>
        <taxon>Spirochaetales</taxon>
        <taxon>Spirochaetaceae</taxon>
        <taxon>Spirochaetaceae incertae sedis</taxon>
        <taxon>Candidatus Ornithospirochaeta</taxon>
    </lineage>
</organism>
<dbReference type="GO" id="GO:0016301">
    <property type="term" value="F:kinase activity"/>
    <property type="evidence" value="ECO:0007669"/>
    <property type="project" value="InterPro"/>
</dbReference>
<protein>
    <submittedName>
        <fullName evidence="2">Pyruvate, phosphate dikinase</fullName>
    </submittedName>
</protein>
<comment type="caution">
    <text evidence="2">The sequence shown here is derived from an EMBL/GenBank/DDBJ whole genome shotgun (WGS) entry which is preliminary data.</text>
</comment>
<dbReference type="Gene3D" id="3.30.1490.20">
    <property type="entry name" value="ATP-grasp fold, A domain"/>
    <property type="match status" value="1"/>
</dbReference>
<accession>A0A9D1TN52</accession>
<dbReference type="Pfam" id="PF01326">
    <property type="entry name" value="PPDK_N"/>
    <property type="match status" value="1"/>
</dbReference>
<sequence length="973" mass="110520">MYLLDETWLPFSNLMLKHIYNVLLICSDYDRFTLEEDGRVEEELYKEYTQLGLSNPPKISHTNNPDEALSMINRLNFDLVITMLDLKSNKVEKLAEEIKKIKYSMPIIALSPSPDHRKARVLKGENCPYIDYLFYWQGNASLFLAMIKLIEDRMNIEHDTKEADVQVIILVEDSVRFISSYLPQMYTCLIQQNRSSILEALNEWGKTLRMRGRPKIVLARTYKEASDLFYRYRENILGVIADVSFPSEKGKEKAGIELLKEIKNVDKEIPVLIQSRDIRYKEEAEENGADFLYKLSETLLQDLSDHFIKRYNFGPFNVIDPDTGKTVATADTMRGVQSLIKTMDIRSFVYHSRRNDFSRWLRAQSLYRLAGMIKGINLNDRESAEETREKLYRTIRDYRLRRARGVIAEFSLSRYDETLHFSRIGKGSMGGKGRGLAFLSLEMLSSSLAEKYDSVNLSIPRTVVITTELFDTFMEENNLKSLQFCEESDEEILRLFLSKKIPDGLKEDLVEILKVTTDPLSIRSSSLLEDSHFHPFAGVYETCMLSNRGSFSSRLEALEMAIKTVWASTYFSRARVYLKSTDHTLEEEKMAVIIQQITGSAHSSLFFPSISGVARSLNYYPAPGQEREDGVGLLSFGFGKMIVDEGTGFRFCPAKPKKPSMNLSGVETSPQSSFYALDLSGTFNPASDIDNLKRIKIEEAYEKYPEALKNIASSFDSSGFMRECVDKTSVNMLTFNGILKYESLPLAKIVNDTLKLGEKAMAEPVEIEFAVNTQSEKPEFTILQLRPISELTKESSIEVKEEEKEGAIVFSDMVMGNGNFENIMDIVTIDPHLFKAKDMAMMASELRHFNSKIGSDYILISAGRLGSSDPWLGIPCSWSDISNARVIAEASVADVVAEPSQGTHFFQNMTSLGAIYLTVQGKMGKSFVDFKKLESMNVIERSSHFMHIKSDKPLIVKADGKNQMAVVKEEKDD</sequence>
<keyword evidence="2" id="KW-0670">Pyruvate</keyword>
<dbReference type="InterPro" id="IPR013815">
    <property type="entry name" value="ATP_grasp_subdomain_1"/>
</dbReference>
<dbReference type="PANTHER" id="PTHR43615">
    <property type="entry name" value="PHOSPHOENOLPYRUVATE SYNTHASE-RELATED"/>
    <property type="match status" value="1"/>
</dbReference>
<dbReference type="AlphaFoldDB" id="A0A9D1TN52"/>
<dbReference type="EMBL" id="DXHU01000016">
    <property type="protein sequence ID" value="HIV98938.1"/>
    <property type="molecule type" value="Genomic_DNA"/>
</dbReference>
<dbReference type="GO" id="GO:0005524">
    <property type="term" value="F:ATP binding"/>
    <property type="evidence" value="ECO:0007669"/>
    <property type="project" value="InterPro"/>
</dbReference>
<dbReference type="Proteomes" id="UP000823936">
    <property type="component" value="Unassembled WGS sequence"/>
</dbReference>
<proteinExistence type="predicted"/>
<dbReference type="PANTHER" id="PTHR43615:SF1">
    <property type="entry name" value="PPDK_N DOMAIN-CONTAINING PROTEIN"/>
    <property type="match status" value="1"/>
</dbReference>
<dbReference type="InterPro" id="IPR051549">
    <property type="entry name" value="PEP_Utilizing_Enz"/>
</dbReference>